<dbReference type="Pfam" id="PF13409">
    <property type="entry name" value="GST_N_2"/>
    <property type="match status" value="1"/>
</dbReference>
<feature type="domain" description="GST C-terminal" evidence="4">
    <location>
        <begin position="87"/>
        <end position="208"/>
    </location>
</feature>
<dbReference type="PANTHER" id="PTHR44051:SF19">
    <property type="entry name" value="DISULFIDE-BOND OXIDOREDUCTASE YFCG"/>
    <property type="match status" value="1"/>
</dbReference>
<reference evidence="5" key="1">
    <citation type="submission" date="2023-01" db="EMBL/GenBank/DDBJ databases">
        <title>Whole genome sequence of Paucibacter sp. S2-9 isolated from pond sediment.</title>
        <authorList>
            <person name="Jung J.Y."/>
        </authorList>
    </citation>
    <scope>NUCLEOTIDE SEQUENCE</scope>
    <source>
        <strain evidence="5">S2-9</strain>
    </source>
</reference>
<keyword evidence="2" id="KW-0808">Transferase</keyword>
<dbReference type="InterPro" id="IPR036249">
    <property type="entry name" value="Thioredoxin-like_sf"/>
</dbReference>
<dbReference type="Gene3D" id="1.20.1050.10">
    <property type="match status" value="1"/>
</dbReference>
<gene>
    <name evidence="5" type="ORF">PFX98_09360</name>
</gene>
<dbReference type="Pfam" id="PF13410">
    <property type="entry name" value="GST_C_2"/>
    <property type="match status" value="1"/>
</dbReference>
<protein>
    <submittedName>
        <fullName evidence="5">Glutathione S-transferase</fullName>
    </submittedName>
</protein>
<dbReference type="SFLD" id="SFLDG01150">
    <property type="entry name" value="Main.1:_Beta-like"/>
    <property type="match status" value="1"/>
</dbReference>
<name>A0AA95NGI3_9BURK</name>
<evidence type="ECO:0000313" key="5">
    <source>
        <dbReference type="EMBL" id="WIT13810.1"/>
    </source>
</evidence>
<dbReference type="EMBL" id="CP116346">
    <property type="protein sequence ID" value="WIT13810.1"/>
    <property type="molecule type" value="Genomic_DNA"/>
</dbReference>
<evidence type="ECO:0000313" key="6">
    <source>
        <dbReference type="Proteomes" id="UP001177769"/>
    </source>
</evidence>
<dbReference type="SFLD" id="SFLDG00358">
    <property type="entry name" value="Main_(cytGST)"/>
    <property type="match status" value="1"/>
</dbReference>
<dbReference type="RefSeq" id="WP_285234930.1">
    <property type="nucleotide sequence ID" value="NZ_CP116346.1"/>
</dbReference>
<dbReference type="AlphaFoldDB" id="A0AA95NGI3"/>
<dbReference type="CDD" id="cd03047">
    <property type="entry name" value="GST_N_2"/>
    <property type="match status" value="1"/>
</dbReference>
<organism evidence="5 6">
    <name type="scientific">Paucibacter sediminis</name>
    <dbReference type="NCBI Taxonomy" id="3019553"/>
    <lineage>
        <taxon>Bacteria</taxon>
        <taxon>Pseudomonadati</taxon>
        <taxon>Pseudomonadota</taxon>
        <taxon>Betaproteobacteria</taxon>
        <taxon>Burkholderiales</taxon>
        <taxon>Sphaerotilaceae</taxon>
        <taxon>Roseateles</taxon>
    </lineage>
</organism>
<dbReference type="InterPro" id="IPR010987">
    <property type="entry name" value="Glutathione-S-Trfase_C-like"/>
</dbReference>
<dbReference type="PROSITE" id="PS50404">
    <property type="entry name" value="GST_NTER"/>
    <property type="match status" value="1"/>
</dbReference>
<sequence>MTMKILGKAASINVRKVLWTCAELGLDYQREDWGAGFADPQTPAFLKLNPNGMVPVLLDGDFVLWESNSICRYLAARQARSDLLPAAPRQRALVEQWMDWQAGELNNSWRYAFMSLVRQSPAHQDAAALAAGVAGWNRHMAMLDAQLAAGGPYVLGADFTLADVVLGLSVHRWAAAPLAHAELPAVRAYYERLSARPGFMAHGRNGQP</sequence>
<dbReference type="SUPFAM" id="SSF52833">
    <property type="entry name" value="Thioredoxin-like"/>
    <property type="match status" value="1"/>
</dbReference>
<evidence type="ECO:0000256" key="1">
    <source>
        <dbReference type="ARBA" id="ARBA00007409"/>
    </source>
</evidence>
<dbReference type="KEGG" id="pais:PFX98_09360"/>
<dbReference type="PANTHER" id="PTHR44051">
    <property type="entry name" value="GLUTATHIONE S-TRANSFERASE-RELATED"/>
    <property type="match status" value="1"/>
</dbReference>
<keyword evidence="6" id="KW-1185">Reference proteome</keyword>
<evidence type="ECO:0000259" key="3">
    <source>
        <dbReference type="PROSITE" id="PS50404"/>
    </source>
</evidence>
<proteinExistence type="inferred from homology"/>
<accession>A0AA95NGI3</accession>
<feature type="domain" description="GST N-terminal" evidence="3">
    <location>
        <begin position="1"/>
        <end position="82"/>
    </location>
</feature>
<dbReference type="Proteomes" id="UP001177769">
    <property type="component" value="Chromosome"/>
</dbReference>
<evidence type="ECO:0000259" key="4">
    <source>
        <dbReference type="PROSITE" id="PS50405"/>
    </source>
</evidence>
<dbReference type="FunFam" id="3.40.30.10:FF:000039">
    <property type="entry name" value="Glutathione S-transferase domain"/>
    <property type="match status" value="1"/>
</dbReference>
<comment type="similarity">
    <text evidence="1">Belongs to the GST superfamily.</text>
</comment>
<dbReference type="InterPro" id="IPR004045">
    <property type="entry name" value="Glutathione_S-Trfase_N"/>
</dbReference>
<dbReference type="InterPro" id="IPR040079">
    <property type="entry name" value="Glutathione_S-Trfase"/>
</dbReference>
<dbReference type="SUPFAM" id="SSF47616">
    <property type="entry name" value="GST C-terminal domain-like"/>
    <property type="match status" value="1"/>
</dbReference>
<dbReference type="GO" id="GO:0016740">
    <property type="term" value="F:transferase activity"/>
    <property type="evidence" value="ECO:0007669"/>
    <property type="project" value="UniProtKB-KW"/>
</dbReference>
<dbReference type="InterPro" id="IPR036282">
    <property type="entry name" value="Glutathione-S-Trfase_C_sf"/>
</dbReference>
<dbReference type="Gene3D" id="3.40.30.10">
    <property type="entry name" value="Glutaredoxin"/>
    <property type="match status" value="1"/>
</dbReference>
<dbReference type="SFLD" id="SFLDS00019">
    <property type="entry name" value="Glutathione_Transferase_(cytos"/>
    <property type="match status" value="1"/>
</dbReference>
<dbReference type="PROSITE" id="PS50405">
    <property type="entry name" value="GST_CTER"/>
    <property type="match status" value="1"/>
</dbReference>
<evidence type="ECO:0000256" key="2">
    <source>
        <dbReference type="ARBA" id="ARBA00022679"/>
    </source>
</evidence>